<dbReference type="PANTHER" id="PTHR12143:SF19">
    <property type="entry name" value="PEPTIDE-N(4)-(N-ACETYL-BETA-GLUCOSAMINYL)ASPARAGINE AMIDASE"/>
    <property type="match status" value="1"/>
</dbReference>
<accession>A0A834Y3S3</accession>
<evidence type="ECO:0000256" key="8">
    <source>
        <dbReference type="ARBA" id="ARBA00022723"/>
    </source>
</evidence>
<dbReference type="InterPro" id="IPR006588">
    <property type="entry name" value="Peptide_N_glycanase_PAW_dom"/>
</dbReference>
<keyword evidence="8" id="KW-0479">Metal-binding</keyword>
<dbReference type="GO" id="GO:0006516">
    <property type="term" value="P:glycoprotein catabolic process"/>
    <property type="evidence" value="ECO:0007669"/>
    <property type="project" value="InterPro"/>
</dbReference>
<dbReference type="InterPro" id="IPR050883">
    <property type="entry name" value="PNGase"/>
</dbReference>
<evidence type="ECO:0000313" key="16">
    <source>
        <dbReference type="Proteomes" id="UP000639338"/>
    </source>
</evidence>
<keyword evidence="10" id="KW-0862">Zinc</keyword>
<dbReference type="Gene3D" id="2.60.120.1020">
    <property type="entry name" value="Peptide N glycanase, PAW domain"/>
    <property type="match status" value="1"/>
</dbReference>
<dbReference type="Gene3D" id="1.20.58.2190">
    <property type="match status" value="1"/>
</dbReference>
<dbReference type="InterPro" id="IPR038680">
    <property type="entry name" value="PAW_sf"/>
</dbReference>
<evidence type="ECO:0000256" key="12">
    <source>
        <dbReference type="ARBA" id="ARBA00032901"/>
    </source>
</evidence>
<reference evidence="15 16" key="1">
    <citation type="submission" date="2020-08" db="EMBL/GenBank/DDBJ databases">
        <title>Aphidius gifuensis genome sequencing and assembly.</title>
        <authorList>
            <person name="Du Z."/>
        </authorList>
    </citation>
    <scope>NUCLEOTIDE SEQUENCE [LARGE SCALE GENOMIC DNA]</scope>
    <source>
        <strain evidence="15">YNYX2018</strain>
        <tissue evidence="15">Adults</tissue>
    </source>
</reference>
<evidence type="ECO:0000256" key="9">
    <source>
        <dbReference type="ARBA" id="ARBA00022801"/>
    </source>
</evidence>
<dbReference type="Gene3D" id="3.10.620.30">
    <property type="match status" value="1"/>
</dbReference>
<evidence type="ECO:0000256" key="1">
    <source>
        <dbReference type="ARBA" id="ARBA00001650"/>
    </source>
</evidence>
<evidence type="ECO:0000256" key="5">
    <source>
        <dbReference type="ARBA" id="ARBA00012158"/>
    </source>
</evidence>
<dbReference type="EMBL" id="JACMRX010000002">
    <property type="protein sequence ID" value="KAF7995941.1"/>
    <property type="molecule type" value="Genomic_DNA"/>
</dbReference>
<comment type="cofactor">
    <cofactor evidence="2">
        <name>Zn(2+)</name>
        <dbReference type="ChEBI" id="CHEBI:29105"/>
    </cofactor>
</comment>
<dbReference type="Gene3D" id="2.20.25.10">
    <property type="match status" value="1"/>
</dbReference>
<keyword evidence="7" id="KW-0963">Cytoplasm</keyword>
<evidence type="ECO:0000256" key="3">
    <source>
        <dbReference type="ARBA" id="ARBA00004496"/>
    </source>
</evidence>
<organism evidence="15 16">
    <name type="scientific">Aphidius gifuensis</name>
    <name type="common">Parasitoid wasp</name>
    <dbReference type="NCBI Taxonomy" id="684658"/>
    <lineage>
        <taxon>Eukaryota</taxon>
        <taxon>Metazoa</taxon>
        <taxon>Ecdysozoa</taxon>
        <taxon>Arthropoda</taxon>
        <taxon>Hexapoda</taxon>
        <taxon>Insecta</taxon>
        <taxon>Pterygota</taxon>
        <taxon>Neoptera</taxon>
        <taxon>Endopterygota</taxon>
        <taxon>Hymenoptera</taxon>
        <taxon>Apocrita</taxon>
        <taxon>Ichneumonoidea</taxon>
        <taxon>Braconidae</taxon>
        <taxon>Aphidiinae</taxon>
        <taxon>Aphidius</taxon>
    </lineage>
</organism>
<evidence type="ECO:0000256" key="11">
    <source>
        <dbReference type="ARBA" id="ARBA00024870"/>
    </source>
</evidence>
<comment type="similarity">
    <text evidence="4 13">Belongs to the transglutaminase-like superfamily. PNGase family.</text>
</comment>
<comment type="catalytic activity">
    <reaction evidence="1">
        <text>Hydrolysis of an N(4)-(acetyl-beta-D-glucosaminyl)asparagine residue in which the glucosamine residue may be further glycosylated, to yield a (substituted) N-acetyl-beta-D-glucosaminylamine and a peptide containing an aspartate residue.</text>
        <dbReference type="EC" id="3.5.1.52"/>
    </reaction>
</comment>
<evidence type="ECO:0000256" key="13">
    <source>
        <dbReference type="PROSITE-ProRule" id="PRU00731"/>
    </source>
</evidence>
<comment type="caution">
    <text evidence="15">The sequence shown here is derived from an EMBL/GenBank/DDBJ whole genome shotgun (WGS) entry which is preliminary data.</text>
</comment>
<dbReference type="GO" id="GO:0005634">
    <property type="term" value="C:nucleus"/>
    <property type="evidence" value="ECO:0007669"/>
    <property type="project" value="TreeGrafter"/>
</dbReference>
<keyword evidence="9" id="KW-0378">Hydrolase</keyword>
<dbReference type="InterPro" id="IPR002931">
    <property type="entry name" value="Transglutaminase-like"/>
</dbReference>
<dbReference type="SMART" id="SM00580">
    <property type="entry name" value="PUG"/>
    <property type="match status" value="1"/>
</dbReference>
<dbReference type="EC" id="3.5.1.52" evidence="5"/>
<evidence type="ECO:0000256" key="7">
    <source>
        <dbReference type="ARBA" id="ARBA00022490"/>
    </source>
</evidence>
<dbReference type="SMART" id="SM00460">
    <property type="entry name" value="TGc"/>
    <property type="match status" value="1"/>
</dbReference>
<evidence type="ECO:0000256" key="2">
    <source>
        <dbReference type="ARBA" id="ARBA00001947"/>
    </source>
</evidence>
<dbReference type="Pfam" id="PF01841">
    <property type="entry name" value="Transglut_core"/>
    <property type="match status" value="1"/>
</dbReference>
<name>A0A834Y3S3_APHGI</name>
<dbReference type="PANTHER" id="PTHR12143">
    <property type="entry name" value="PEPTIDE N-GLYCANASE PNGASE -RELATED"/>
    <property type="match status" value="1"/>
</dbReference>
<keyword evidence="16" id="KW-1185">Reference proteome</keyword>
<comment type="function">
    <text evidence="11">Specifically deglycosylates the denatured form of N-linked glycoproteins in the cytoplasm and assists their proteasome-mediated degradation. Cleaves the beta-aspartyl-glucosamine (GlcNAc) of the glycan and the amide side chain of Asn, converting Asn to Asp. Prefers proteins containing high-mannose over those bearing complex type oligosaccharides. Can recognize misfolded proteins in the endoplasmic reticulum that are exported to the cytosol to be destroyed and deglycosylate them, while it has no activity toward native proteins. Deglycosylation is a prerequisite for subsequent proteasome-mediated degradation of some, but not all, misfolded glycoproteins.</text>
</comment>
<dbReference type="InterPro" id="IPR038765">
    <property type="entry name" value="Papain-like_cys_pep_sf"/>
</dbReference>
<dbReference type="OrthoDB" id="409136at2759"/>
<dbReference type="SUPFAM" id="SSF49785">
    <property type="entry name" value="Galactose-binding domain-like"/>
    <property type="match status" value="1"/>
</dbReference>
<evidence type="ECO:0000256" key="6">
    <source>
        <dbReference type="ARBA" id="ARBA00018546"/>
    </source>
</evidence>
<protein>
    <recommendedName>
        <fullName evidence="6">Peptide-N(4)-(N-acetyl-beta-glucosaminyl)asparagine amidase</fullName>
        <ecNumber evidence="5">3.5.1.52</ecNumber>
    </recommendedName>
    <alternativeName>
        <fullName evidence="12">Peptide:N-glycanase</fullName>
    </alternativeName>
</protein>
<evidence type="ECO:0000259" key="14">
    <source>
        <dbReference type="PROSITE" id="PS51398"/>
    </source>
</evidence>
<dbReference type="SUPFAM" id="SSF143503">
    <property type="entry name" value="PUG domain-like"/>
    <property type="match status" value="1"/>
</dbReference>
<dbReference type="InterPro" id="IPR018997">
    <property type="entry name" value="PUB_domain"/>
</dbReference>
<dbReference type="Pfam" id="PF09409">
    <property type="entry name" value="PUB"/>
    <property type="match status" value="1"/>
</dbReference>
<dbReference type="AlphaFoldDB" id="A0A834Y3S3"/>
<evidence type="ECO:0000256" key="4">
    <source>
        <dbReference type="ARBA" id="ARBA00009390"/>
    </source>
</evidence>
<dbReference type="InterPro" id="IPR036339">
    <property type="entry name" value="PUB-like_dom_sf"/>
</dbReference>
<dbReference type="GO" id="GO:0000224">
    <property type="term" value="F:peptide-N4-(N-acetyl-beta-glucosaminyl)asparagine amidase activity"/>
    <property type="evidence" value="ECO:0007669"/>
    <property type="project" value="UniProtKB-EC"/>
</dbReference>
<evidence type="ECO:0000313" key="15">
    <source>
        <dbReference type="EMBL" id="KAF7995941.1"/>
    </source>
</evidence>
<dbReference type="Pfam" id="PF04721">
    <property type="entry name" value="PAW"/>
    <property type="match status" value="1"/>
</dbReference>
<dbReference type="Proteomes" id="UP000639338">
    <property type="component" value="Unassembled WGS sequence"/>
</dbReference>
<sequence length="621" mass="72827">MDHNLQHCLNLLNENDKEIKLKALKVLLDICDNIMKYPDDIKYRRIKVGNQVIMNKLLPASGGIECLFEIGFQEDGEYFFLPMNTSISKIKDVKKHLDDFQSKIINPQIPKVTGTKPKIIINKPTFLNKIESMFNDVLQYEDKNLQEYTKKYIPIDVLQIGAMKRMRSLQMNIKSKKSIDNTDTSENKITIDDLLIVELLDWFKNKFFTWVNSLPCGICKTSCKFNRTEMPNDPRVSRIEIHKCADCGKEEKFPRYNDPKILLTTRRGRCGEWANAFTLICRTLGYDARLVHDETDHVWTEIWSVASNRWIHADPCENTIDRPLLYEKGWKKKLTYVIAYSRDEVQDVTWRYTREQEIVLKRRNECTEESLSSFIWQLNERRQSAHGYSAARKAFVTKRRIMELVELLQPPPGMRVSDDDDYGGRISGDVDWRISRGEFSEKHEPNVWKIPEDVKECKICYFIVEDIYELIDDSKKVIDKKNTWINGIYSCENIFRKIENDWNNVYLSRKPNSEFGKIIWRIKLPSNRYLENFKLTAITETFENGNIKWSVIGKSMDTLKKIEIENCKNFETKSFNNSNEINIIAELTGGNGDNAWQHAQLFRQNLNNPDNCSMTISLIFK</sequence>
<dbReference type="GO" id="GO:0046872">
    <property type="term" value="F:metal ion binding"/>
    <property type="evidence" value="ECO:0007669"/>
    <property type="project" value="UniProtKB-KW"/>
</dbReference>
<feature type="domain" description="PAW" evidence="14">
    <location>
        <begin position="421"/>
        <end position="621"/>
    </location>
</feature>
<dbReference type="SUPFAM" id="SSF54001">
    <property type="entry name" value="Cysteine proteinases"/>
    <property type="match status" value="1"/>
</dbReference>
<dbReference type="GO" id="GO:0005829">
    <property type="term" value="C:cytosol"/>
    <property type="evidence" value="ECO:0007669"/>
    <property type="project" value="TreeGrafter"/>
</dbReference>
<proteinExistence type="inferred from homology"/>
<gene>
    <name evidence="15" type="ORF">HCN44_007048</name>
</gene>
<dbReference type="PROSITE" id="PS51398">
    <property type="entry name" value="PAW"/>
    <property type="match status" value="1"/>
</dbReference>
<dbReference type="InterPro" id="IPR008979">
    <property type="entry name" value="Galactose-bd-like_sf"/>
</dbReference>
<comment type="subcellular location">
    <subcellularLocation>
        <location evidence="3">Cytoplasm</location>
    </subcellularLocation>
</comment>
<evidence type="ECO:0000256" key="10">
    <source>
        <dbReference type="ARBA" id="ARBA00022833"/>
    </source>
</evidence>